<dbReference type="EMBL" id="ML996571">
    <property type="protein sequence ID" value="KAF2758677.1"/>
    <property type="molecule type" value="Genomic_DNA"/>
</dbReference>
<evidence type="ECO:0000256" key="1">
    <source>
        <dbReference type="ARBA" id="ARBA00022603"/>
    </source>
</evidence>
<protein>
    <submittedName>
        <fullName evidence="5">S-adenosyl-L-methionine-dependent methyltransferase</fullName>
    </submittedName>
</protein>
<feature type="domain" description="O-methyltransferase C-terminal" evidence="4">
    <location>
        <begin position="206"/>
        <end position="406"/>
    </location>
</feature>
<proteinExistence type="predicted"/>
<dbReference type="Proteomes" id="UP000799437">
    <property type="component" value="Unassembled WGS sequence"/>
</dbReference>
<gene>
    <name evidence="5" type="ORF">EJ05DRAFT_500194</name>
</gene>
<accession>A0A6A6WAR1</accession>
<dbReference type="AlphaFoldDB" id="A0A6A6WAR1"/>
<keyword evidence="2" id="KW-0808">Transferase</keyword>
<dbReference type="InterPro" id="IPR036388">
    <property type="entry name" value="WH-like_DNA-bd_sf"/>
</dbReference>
<keyword evidence="1 5" id="KW-0489">Methyltransferase</keyword>
<dbReference type="Gene3D" id="1.10.10.10">
    <property type="entry name" value="Winged helix-like DNA-binding domain superfamily/Winged helix DNA-binding domain"/>
    <property type="match status" value="1"/>
</dbReference>
<evidence type="ECO:0000313" key="5">
    <source>
        <dbReference type="EMBL" id="KAF2758677.1"/>
    </source>
</evidence>
<keyword evidence="6" id="KW-1185">Reference proteome</keyword>
<keyword evidence="3" id="KW-0949">S-adenosyl-L-methionine</keyword>
<dbReference type="Pfam" id="PF00891">
    <property type="entry name" value="Methyltransf_2"/>
    <property type="match status" value="1"/>
</dbReference>
<dbReference type="CDD" id="cd02440">
    <property type="entry name" value="AdoMet_MTases"/>
    <property type="match status" value="1"/>
</dbReference>
<sequence>MDSIQQQNLQTLDALGSQVTQKIAELQRLLDKHDIPQPSFAPNICDNIDQTPDSKLEIIPVKTALVEAARQIYVLALGPREYLNQVTLADKYDAAVMRAILVFEIDKAVPINGEASYAEISKKCDLAEREVKRFVKFAITNYIFYEHRKGYVSHSAVSALWATDADERNWALHNIRDVYLSTISFNDALSRPGFKGSDETNKTPRNILYGDSTDVFQYMSSDTQRWNAFHGAMRASKKFDTFSTSHVTEWSGWKKLPEGASVVDIGGSYGHVSKAIALAHPHLKFCVQDLPSVVSDAHKSLEPELADRISFSAYDFFSGPQPETADVYLLRWVLHDWPDKYAAKILRNTIATMKPGSRILLVDVILPEPNTVPKYKEKSARATDLQMYAFVGAIERDVDMWRELIAKVDSRLEIVDIQRPSLGGHGILEVKLNEGTL</sequence>
<evidence type="ECO:0000259" key="4">
    <source>
        <dbReference type="Pfam" id="PF00891"/>
    </source>
</evidence>
<dbReference type="GeneID" id="54488011"/>
<dbReference type="SUPFAM" id="SSF53335">
    <property type="entry name" value="S-adenosyl-L-methionine-dependent methyltransferases"/>
    <property type="match status" value="1"/>
</dbReference>
<reference evidence="5" key="1">
    <citation type="journal article" date="2020" name="Stud. Mycol.">
        <title>101 Dothideomycetes genomes: a test case for predicting lifestyles and emergence of pathogens.</title>
        <authorList>
            <person name="Haridas S."/>
            <person name="Albert R."/>
            <person name="Binder M."/>
            <person name="Bloem J."/>
            <person name="Labutti K."/>
            <person name="Salamov A."/>
            <person name="Andreopoulos B."/>
            <person name="Baker S."/>
            <person name="Barry K."/>
            <person name="Bills G."/>
            <person name="Bluhm B."/>
            <person name="Cannon C."/>
            <person name="Castanera R."/>
            <person name="Culley D."/>
            <person name="Daum C."/>
            <person name="Ezra D."/>
            <person name="Gonzalez J."/>
            <person name="Henrissat B."/>
            <person name="Kuo A."/>
            <person name="Liang C."/>
            <person name="Lipzen A."/>
            <person name="Lutzoni F."/>
            <person name="Magnuson J."/>
            <person name="Mondo S."/>
            <person name="Nolan M."/>
            <person name="Ohm R."/>
            <person name="Pangilinan J."/>
            <person name="Park H.-J."/>
            <person name="Ramirez L."/>
            <person name="Alfaro M."/>
            <person name="Sun H."/>
            <person name="Tritt A."/>
            <person name="Yoshinaga Y."/>
            <person name="Zwiers L.-H."/>
            <person name="Turgeon B."/>
            <person name="Goodwin S."/>
            <person name="Spatafora J."/>
            <person name="Crous P."/>
            <person name="Grigoriev I."/>
        </authorList>
    </citation>
    <scope>NUCLEOTIDE SEQUENCE</scope>
    <source>
        <strain evidence="5">CBS 121739</strain>
    </source>
</reference>
<dbReference type="InterPro" id="IPR029063">
    <property type="entry name" value="SAM-dependent_MTases_sf"/>
</dbReference>
<evidence type="ECO:0000256" key="2">
    <source>
        <dbReference type="ARBA" id="ARBA00022679"/>
    </source>
</evidence>
<dbReference type="Gene3D" id="3.40.50.150">
    <property type="entry name" value="Vaccinia Virus protein VP39"/>
    <property type="match status" value="1"/>
</dbReference>
<organism evidence="5 6">
    <name type="scientific">Pseudovirgaria hyperparasitica</name>
    <dbReference type="NCBI Taxonomy" id="470096"/>
    <lineage>
        <taxon>Eukaryota</taxon>
        <taxon>Fungi</taxon>
        <taxon>Dikarya</taxon>
        <taxon>Ascomycota</taxon>
        <taxon>Pezizomycotina</taxon>
        <taxon>Dothideomycetes</taxon>
        <taxon>Dothideomycetes incertae sedis</taxon>
        <taxon>Acrospermales</taxon>
        <taxon>Acrospermaceae</taxon>
        <taxon>Pseudovirgaria</taxon>
    </lineage>
</organism>
<dbReference type="OrthoDB" id="1606438at2759"/>
<dbReference type="InterPro" id="IPR016461">
    <property type="entry name" value="COMT-like"/>
</dbReference>
<dbReference type="PROSITE" id="PS51683">
    <property type="entry name" value="SAM_OMT_II"/>
    <property type="match status" value="1"/>
</dbReference>
<dbReference type="RefSeq" id="XP_033601128.1">
    <property type="nucleotide sequence ID" value="XM_033746957.1"/>
</dbReference>
<dbReference type="InterPro" id="IPR001077">
    <property type="entry name" value="COMT_C"/>
</dbReference>
<dbReference type="PANTHER" id="PTHR43712">
    <property type="entry name" value="PUTATIVE (AFU_ORTHOLOGUE AFUA_4G14580)-RELATED"/>
    <property type="match status" value="1"/>
</dbReference>
<evidence type="ECO:0000256" key="3">
    <source>
        <dbReference type="ARBA" id="ARBA00022691"/>
    </source>
</evidence>
<evidence type="ECO:0000313" key="6">
    <source>
        <dbReference type="Proteomes" id="UP000799437"/>
    </source>
</evidence>
<name>A0A6A6WAR1_9PEZI</name>
<dbReference type="GO" id="GO:0032259">
    <property type="term" value="P:methylation"/>
    <property type="evidence" value="ECO:0007669"/>
    <property type="project" value="UniProtKB-KW"/>
</dbReference>
<dbReference type="PANTHER" id="PTHR43712:SF5">
    <property type="entry name" value="O-METHYLTRANSFERASE ASQN-RELATED"/>
    <property type="match status" value="1"/>
</dbReference>
<dbReference type="GO" id="GO:0008171">
    <property type="term" value="F:O-methyltransferase activity"/>
    <property type="evidence" value="ECO:0007669"/>
    <property type="project" value="InterPro"/>
</dbReference>